<keyword evidence="7" id="KW-1185">Reference proteome</keyword>
<dbReference type="GO" id="GO:0005975">
    <property type="term" value="P:carbohydrate metabolic process"/>
    <property type="evidence" value="ECO:0007669"/>
    <property type="project" value="InterPro"/>
</dbReference>
<dbReference type="OrthoDB" id="65569at2759"/>
<dbReference type="EMBL" id="JAEPQZ010000014">
    <property type="protein sequence ID" value="KAG2173818.1"/>
    <property type="molecule type" value="Genomic_DNA"/>
</dbReference>
<evidence type="ECO:0000256" key="4">
    <source>
        <dbReference type="RuleBase" id="RU003690"/>
    </source>
</evidence>
<name>A0A8H7PH98_MORIS</name>
<evidence type="ECO:0008006" key="8">
    <source>
        <dbReference type="Google" id="ProtNLM"/>
    </source>
</evidence>
<dbReference type="PANTHER" id="PTHR10353">
    <property type="entry name" value="GLYCOSYL HYDROLASE"/>
    <property type="match status" value="1"/>
</dbReference>
<dbReference type="GO" id="GO:0008422">
    <property type="term" value="F:beta-glucosidase activity"/>
    <property type="evidence" value="ECO:0007669"/>
    <property type="project" value="TreeGrafter"/>
</dbReference>
<dbReference type="AlphaFoldDB" id="A0A8H7PH98"/>
<reference evidence="6" key="1">
    <citation type="submission" date="2020-12" db="EMBL/GenBank/DDBJ databases">
        <title>Metabolic potential, ecology and presence of endohyphal bacteria is reflected in genomic diversity of Mucoromycotina.</title>
        <authorList>
            <person name="Muszewska A."/>
            <person name="Okrasinska A."/>
            <person name="Steczkiewicz K."/>
            <person name="Drgas O."/>
            <person name="Orlowska M."/>
            <person name="Perlinska-Lenart U."/>
            <person name="Aleksandrzak-Piekarczyk T."/>
            <person name="Szatraj K."/>
            <person name="Zielenkiewicz U."/>
            <person name="Pilsyk S."/>
            <person name="Malc E."/>
            <person name="Mieczkowski P."/>
            <person name="Kruszewska J.S."/>
            <person name="Biernat P."/>
            <person name="Pawlowska J."/>
        </authorList>
    </citation>
    <scope>NUCLEOTIDE SEQUENCE</scope>
    <source>
        <strain evidence="6">WA0000067209</strain>
    </source>
</reference>
<comment type="similarity">
    <text evidence="1 4">Belongs to the glycosyl hydrolase 1 family.</text>
</comment>
<comment type="caution">
    <text evidence="6">The sequence shown here is derived from an EMBL/GenBank/DDBJ whole genome shotgun (WGS) entry which is preliminary data.</text>
</comment>
<evidence type="ECO:0000256" key="2">
    <source>
        <dbReference type="ARBA" id="ARBA00022801"/>
    </source>
</evidence>
<dbReference type="Proteomes" id="UP000654370">
    <property type="component" value="Unassembled WGS sequence"/>
</dbReference>
<protein>
    <recommendedName>
        <fullName evidence="8">Beta-glucosidase</fullName>
    </recommendedName>
</protein>
<gene>
    <name evidence="6" type="ORF">INT43_005238</name>
</gene>
<dbReference type="InterPro" id="IPR001360">
    <property type="entry name" value="Glyco_hydro_1"/>
</dbReference>
<keyword evidence="2" id="KW-0378">Hydrolase</keyword>
<feature type="region of interest" description="Disordered" evidence="5">
    <location>
        <begin position="61"/>
        <end position="80"/>
    </location>
</feature>
<evidence type="ECO:0000313" key="6">
    <source>
        <dbReference type="EMBL" id="KAG2173818.1"/>
    </source>
</evidence>
<evidence type="ECO:0000256" key="3">
    <source>
        <dbReference type="ARBA" id="ARBA00023295"/>
    </source>
</evidence>
<dbReference type="PANTHER" id="PTHR10353:SF36">
    <property type="entry name" value="LP05116P"/>
    <property type="match status" value="1"/>
</dbReference>
<dbReference type="Pfam" id="PF00232">
    <property type="entry name" value="Glyco_hydro_1"/>
    <property type="match status" value="1"/>
</dbReference>
<evidence type="ECO:0000256" key="5">
    <source>
        <dbReference type="SAM" id="MobiDB-lite"/>
    </source>
</evidence>
<dbReference type="SUPFAM" id="SSF51445">
    <property type="entry name" value="(Trans)glycosidases"/>
    <property type="match status" value="1"/>
</dbReference>
<proteinExistence type="inferred from homology"/>
<dbReference type="InterPro" id="IPR017853">
    <property type="entry name" value="GH"/>
</dbReference>
<accession>A0A8H7PH98</accession>
<feature type="compositionally biased region" description="Polar residues" evidence="5">
    <location>
        <begin position="61"/>
        <end position="71"/>
    </location>
</feature>
<keyword evidence="3" id="KW-0326">Glycosidase</keyword>
<organism evidence="6 7">
    <name type="scientific">Mortierella isabellina</name>
    <name type="common">Filamentous fungus</name>
    <name type="synonym">Umbelopsis isabellina</name>
    <dbReference type="NCBI Taxonomy" id="91625"/>
    <lineage>
        <taxon>Eukaryota</taxon>
        <taxon>Fungi</taxon>
        <taxon>Fungi incertae sedis</taxon>
        <taxon>Mucoromycota</taxon>
        <taxon>Mucoromycotina</taxon>
        <taxon>Umbelopsidomycetes</taxon>
        <taxon>Umbelopsidales</taxon>
        <taxon>Umbelopsidaceae</taxon>
        <taxon>Umbelopsis</taxon>
    </lineage>
</organism>
<dbReference type="PRINTS" id="PR00131">
    <property type="entry name" value="GLHYDRLASE1"/>
</dbReference>
<sequence length="623" mass="70991">MDQACYISAYFSPYLKSTGSQASTRKRISIWADKDNHELIKSQSRAEKLCRWVYGRRSPRMTASSSSTLTTDRAIPPVPSFTPNETTVDDLWKQIEIHSSVATAAKSNLMNSTEVRLSPVPPPHLPVYLSQKTKNMKFPKGFKYGVASSAPQIEGAAKEDGKGPSVWDYGPHVYPKMYTGTIDITDDFYHKYKNDLARLKAMGVNTFMLSIAWTRIYPLGSGTVNELGLAFYDKVVDEAIKNNIEPVITLFHWDTPLALSAHYGSWVSPKIIKDYNRYTETVFRRFGDRVKMWITFNEPSGFCSQLSLIPHNLTFPEGINVKNAPYHCAHNVLVAHGTAVRTYRKLIKERVVAAGQIGMKSDEYKPTPWSDSKEDKEASDRYVDFRIGIFAKPIFVDGDYPTSCKQTLGDLLPPLTRKEQKLIKGSADFYAQDLYRVNHAKAAPNGIKACMGNLSDPNWPICRDERPQYIISTPGNWTYGQQADLSAPQLVNSWFALRDQLEYLTKAFPSKGGIYISEFGWAEVFENTRTELYQIVSDYGRESYFMDYLNEFLLAIHEDKIDLRGIFAWGVYDNYEWLAGVTGRYGLQYVNFTDPALPRHFKRSFYAIRNVMQHHLEAEDFNL</sequence>
<evidence type="ECO:0000256" key="1">
    <source>
        <dbReference type="ARBA" id="ARBA00010838"/>
    </source>
</evidence>
<dbReference type="Gene3D" id="3.20.20.80">
    <property type="entry name" value="Glycosidases"/>
    <property type="match status" value="1"/>
</dbReference>
<evidence type="ECO:0000313" key="7">
    <source>
        <dbReference type="Proteomes" id="UP000654370"/>
    </source>
</evidence>